<feature type="region of interest" description="Disordered" evidence="1">
    <location>
        <begin position="1109"/>
        <end position="1152"/>
    </location>
</feature>
<feature type="region of interest" description="Disordered" evidence="1">
    <location>
        <begin position="126"/>
        <end position="192"/>
    </location>
</feature>
<feature type="region of interest" description="Disordered" evidence="1">
    <location>
        <begin position="553"/>
        <end position="572"/>
    </location>
</feature>
<evidence type="ECO:0000259" key="2">
    <source>
        <dbReference type="Pfam" id="PF23030"/>
    </source>
</evidence>
<comment type="caution">
    <text evidence="3">The sequence shown here is derived from an EMBL/GenBank/DDBJ whole genome shotgun (WGS) entry which is preliminary data.</text>
</comment>
<feature type="compositionally biased region" description="Low complexity" evidence="1">
    <location>
        <begin position="367"/>
        <end position="386"/>
    </location>
</feature>
<feature type="compositionally biased region" description="Polar residues" evidence="1">
    <location>
        <begin position="521"/>
        <end position="542"/>
    </location>
</feature>
<feature type="region of interest" description="Disordered" evidence="1">
    <location>
        <begin position="582"/>
        <end position="669"/>
    </location>
</feature>
<feature type="region of interest" description="Disordered" evidence="1">
    <location>
        <begin position="1456"/>
        <end position="1491"/>
    </location>
</feature>
<evidence type="ECO:0000313" key="3">
    <source>
        <dbReference type="EMBL" id="KAG8438046.1"/>
    </source>
</evidence>
<evidence type="ECO:0000313" key="4">
    <source>
        <dbReference type="Proteomes" id="UP000812440"/>
    </source>
</evidence>
<feature type="compositionally biased region" description="Low complexity" evidence="1">
    <location>
        <begin position="905"/>
        <end position="915"/>
    </location>
</feature>
<dbReference type="Pfam" id="PF23030">
    <property type="entry name" value="SCAF11-like_C"/>
    <property type="match status" value="1"/>
</dbReference>
<feature type="compositionally biased region" description="Polar residues" evidence="1">
    <location>
        <begin position="313"/>
        <end position="323"/>
    </location>
</feature>
<feature type="compositionally biased region" description="Basic and acidic residues" evidence="1">
    <location>
        <begin position="707"/>
        <end position="717"/>
    </location>
</feature>
<feature type="compositionally biased region" description="Basic residues" evidence="1">
    <location>
        <begin position="916"/>
        <end position="927"/>
    </location>
</feature>
<dbReference type="PANTHER" id="PTHR12618:SF20">
    <property type="entry name" value="PHD AND RING FINGER DOMAIN-CONTAINING PROTEIN 1"/>
    <property type="match status" value="1"/>
</dbReference>
<dbReference type="InterPro" id="IPR047157">
    <property type="entry name" value="PHRF1/Atg35"/>
</dbReference>
<feature type="compositionally biased region" description="Basic residues" evidence="1">
    <location>
        <begin position="149"/>
        <end position="171"/>
    </location>
</feature>
<feature type="compositionally biased region" description="Polar residues" evidence="1">
    <location>
        <begin position="783"/>
        <end position="808"/>
    </location>
</feature>
<name>A0A8T2J6M6_9PIPI</name>
<reference evidence="3" key="1">
    <citation type="thesis" date="2020" institute="ProQuest LLC" country="789 East Eisenhower Parkway, Ann Arbor, MI, USA">
        <title>Comparative Genomics and Chromosome Evolution.</title>
        <authorList>
            <person name="Mudd A.B."/>
        </authorList>
    </citation>
    <scope>NUCLEOTIDE SEQUENCE</scope>
    <source>
        <strain evidence="3">Female2</strain>
        <tissue evidence="3">Blood</tissue>
    </source>
</reference>
<accession>A0A8T2J6M6</accession>
<dbReference type="EMBL" id="JAACNH010000007">
    <property type="protein sequence ID" value="KAG8438046.1"/>
    <property type="molecule type" value="Genomic_DNA"/>
</dbReference>
<feature type="compositionally biased region" description="Basic and acidic residues" evidence="1">
    <location>
        <begin position="1575"/>
        <end position="1589"/>
    </location>
</feature>
<evidence type="ECO:0000256" key="1">
    <source>
        <dbReference type="SAM" id="MobiDB-lite"/>
    </source>
</evidence>
<sequence length="1589" mass="176252">MECLTPPLNAVPVDEWFCPECSEANHPEEVVNHVSEEEVSSLLADVVPTTSRLRNIALRTRAIARTRQSERVRATVNRNRISTAHNIQHVPRYLMSSLLDESIEAVVAGLNTAIYQRPLTSRAITGRKKRKVGRKRTIQSKGSKGTRGVTKKRRRKFKRRKGRRLKAKKMPTSHSRIARSLGICSPPRGSALPRIQRAPEQTLGTLRQDIGAATLSVFGNAYDLDPFDCNEEHMSNPTSPLTSKRRVLSRSAMRSHQPVARPISVGLARGSVAPLAHDSLPVSEPVPDLLGSILSGQSMLMMKSSDITISRDGSLTAKKSGNSLPCEKPKTDVLVEPSTSHSEIPMSSSSEIKWKPFEEQPQHRFPSSDLYSLSPASSPPLSSSSLERVPVTPSSLVGTSSFRLKNAFTPRVVQVQASAGRVASKSGEPFRFNGIMHKPESLNSNDNKGPSMKYPVKSPAMRLEISELPRIPKIKKETNSSSSNITNKQIDFANSPNRNIRLPSACVNQLTGRGDSHQLGKFNTTESRTKNSQQESNDQSRYNAGVYSGYTSAGSNTASVSSSSSRNVGSQDVGGFRITISGSSGSSCRQFSPSSKDPFRATESKTQSKCTLPYPPASTKKEKPLKNEIYDPFEPTGSDSGSRGSSPERPGPSSLPSAETIKEATNSTISSGAKVGTFRSFRLLPSHSNKVSASKLGPGFSDLSPSSKEHREHKNDDLSSVLTPFIKVEKEIKNENLKQEQTPFKISCPLSGLKITSDLKPGGTRGFHFDVKSEADPLPNRVIHQSSNSRFVWETESPSQTKTSSSNRGFEVQRKITIKKERKSFSRSLSRSRSPNRDSRSVSWSSEEEKEKKSKSKSHKSKRAHSDRSSSGSCERSRKKRQKEKKKEKKRKVAESKEKRRSRSTSRSSSSQKTYSSKKKKKKKRGSRSGSAGHSFSPERDKKRKHKAEKGYSNKGEPKVKERRKSKEDRGKHRSRSPHTIKEQKIQRTKEKSSPSIEQELSDESLHLPEVEEKAVTSKVSLTTEYHSGKEEGRKSTLILPKEASERVSVNSLETEETISSEKDIELSNDDDDYDSLPHNSNSPPWSPSLLDCIFPENKGEDVEEFHYSEDIHPSNDIIPKVEVASPQASSPSTDIELSSPKPQSPPKKDEKVIFPAAKDDDNDLQWSPSHLDDYLLNEFSDGVCSVGATSPNDVDLEEAILMKRNDDYEEKPLVSFHQKQAIPFLQDEDDDESINIASEEFGNHIDDTTSKDNSISYESKCSSLPKTELEEDSLPKSKVLIKRVTWNLQNKSMNNVQILTDIPVLTRQNVKEEPQAASSKLSIPSFPKPGVPASPKQNISLSPQQSVRISPKQNNNLLTRLAKDSLSQITSQLPCISSDAPVEDSVPQVTIHAPWNAVDRPVKESKQVPRIASETPIQIFPQTLPPLPLPPVFPPYAPVSEPTVPSVLQSSKTIFSQTPKPGSLATANEPKIQAANTGDEKGKSKALKKGEKVKNDEYMKKLHIQERAVEEVKLAIKPFYQKREITKEEYKEILRKAVQKICHSKSGEINPVKVVNLVKAYVDKYKHARKHKKSEAYEDHHGMQDSPI</sequence>
<feature type="compositionally biased region" description="Polar residues" evidence="1">
    <location>
        <begin position="479"/>
        <end position="498"/>
    </location>
</feature>
<feature type="compositionally biased region" description="Basic and acidic residues" evidence="1">
    <location>
        <begin position="1479"/>
        <end position="1491"/>
    </location>
</feature>
<feature type="compositionally biased region" description="Low complexity" evidence="1">
    <location>
        <begin position="582"/>
        <end position="595"/>
    </location>
</feature>
<dbReference type="PANTHER" id="PTHR12618">
    <property type="entry name" value="PHD AND RING FINGER DOMAIN-CONTAINING PROTEIN 1"/>
    <property type="match status" value="1"/>
</dbReference>
<dbReference type="OrthoDB" id="1935339at2759"/>
<feature type="region of interest" description="Disordered" evidence="1">
    <location>
        <begin position="474"/>
        <end position="498"/>
    </location>
</feature>
<feature type="region of interest" description="Disordered" evidence="1">
    <location>
        <begin position="759"/>
        <end position="1093"/>
    </location>
</feature>
<feature type="compositionally biased region" description="Basic residues" evidence="1">
    <location>
        <begin position="853"/>
        <end position="865"/>
    </location>
</feature>
<feature type="compositionally biased region" description="Low complexity" evidence="1">
    <location>
        <begin position="338"/>
        <end position="350"/>
    </location>
</feature>
<gene>
    <name evidence="3" type="ORF">GDO86_008654</name>
</gene>
<feature type="compositionally biased region" description="Basic and acidic residues" evidence="1">
    <location>
        <begin position="949"/>
        <end position="971"/>
    </location>
</feature>
<feature type="region of interest" description="Disordered" evidence="1">
    <location>
        <begin position="313"/>
        <end position="392"/>
    </location>
</feature>
<feature type="compositionally biased region" description="Low complexity" evidence="1">
    <location>
        <begin position="637"/>
        <end position="657"/>
    </location>
</feature>
<feature type="compositionally biased region" description="Basic residues" evidence="1">
    <location>
        <begin position="126"/>
        <end position="138"/>
    </location>
</feature>
<protein>
    <recommendedName>
        <fullName evidence="2">SFR19-like C-terminal domain-containing protein</fullName>
    </recommendedName>
</protein>
<feature type="region of interest" description="Disordered" evidence="1">
    <location>
        <begin position="1314"/>
        <end position="1348"/>
    </location>
</feature>
<feature type="region of interest" description="Disordered" evidence="1">
    <location>
        <begin position="430"/>
        <end position="451"/>
    </location>
</feature>
<organism evidence="3 4">
    <name type="scientific">Hymenochirus boettgeri</name>
    <name type="common">Congo dwarf clawed frog</name>
    <dbReference type="NCBI Taxonomy" id="247094"/>
    <lineage>
        <taxon>Eukaryota</taxon>
        <taxon>Metazoa</taxon>
        <taxon>Chordata</taxon>
        <taxon>Craniata</taxon>
        <taxon>Vertebrata</taxon>
        <taxon>Euteleostomi</taxon>
        <taxon>Amphibia</taxon>
        <taxon>Batrachia</taxon>
        <taxon>Anura</taxon>
        <taxon>Pipoidea</taxon>
        <taxon>Pipidae</taxon>
        <taxon>Pipinae</taxon>
        <taxon>Hymenochirus</taxon>
    </lineage>
</organism>
<proteinExistence type="predicted"/>
<feature type="compositionally biased region" description="Low complexity" evidence="1">
    <location>
        <begin position="1077"/>
        <end position="1091"/>
    </location>
</feature>
<feature type="compositionally biased region" description="Polar residues" evidence="1">
    <location>
        <begin position="1336"/>
        <end position="1348"/>
    </location>
</feature>
<dbReference type="InterPro" id="IPR013083">
    <property type="entry name" value="Znf_RING/FYVE/PHD"/>
</dbReference>
<feature type="compositionally biased region" description="Basic and acidic residues" evidence="1">
    <location>
        <begin position="1004"/>
        <end position="1016"/>
    </location>
</feature>
<feature type="compositionally biased region" description="Basic and acidic residues" evidence="1">
    <location>
        <begin position="980"/>
        <end position="993"/>
    </location>
</feature>
<feature type="compositionally biased region" description="Basic and acidic residues" evidence="1">
    <location>
        <begin position="352"/>
        <end position="362"/>
    </location>
</feature>
<feature type="compositionally biased region" description="Polar residues" evidence="1">
    <location>
        <begin position="1127"/>
        <end position="1137"/>
    </location>
</feature>
<feature type="region of interest" description="Disordered" evidence="1">
    <location>
        <begin position="1569"/>
        <end position="1589"/>
    </location>
</feature>
<feature type="region of interest" description="Disordered" evidence="1">
    <location>
        <begin position="688"/>
        <end position="718"/>
    </location>
</feature>
<feature type="region of interest" description="Disordered" evidence="1">
    <location>
        <begin position="511"/>
        <end position="548"/>
    </location>
</feature>
<dbReference type="InterPro" id="IPR057031">
    <property type="entry name" value="SFR19-like_C"/>
</dbReference>
<dbReference type="Proteomes" id="UP000812440">
    <property type="component" value="Chromosome 4"/>
</dbReference>
<feature type="compositionally biased region" description="Basic and acidic residues" evidence="1">
    <location>
        <begin position="619"/>
        <end position="629"/>
    </location>
</feature>
<dbReference type="Gene3D" id="3.30.40.10">
    <property type="entry name" value="Zinc/RING finger domain, C3HC4 (zinc finger)"/>
    <property type="match status" value="1"/>
</dbReference>
<feature type="compositionally biased region" description="Basic residues" evidence="1">
    <location>
        <begin position="877"/>
        <end position="892"/>
    </location>
</feature>
<keyword evidence="4" id="KW-1185">Reference proteome</keyword>
<feature type="domain" description="SFR19-like C-terminal" evidence="2">
    <location>
        <begin position="1494"/>
        <end position="1576"/>
    </location>
</feature>